<proteinExistence type="predicted"/>
<protein>
    <submittedName>
        <fullName evidence="1">Top1</fullName>
    </submittedName>
</protein>
<reference evidence="1" key="1">
    <citation type="submission" date="2014-09" db="EMBL/GenBank/DDBJ databases">
        <authorList>
            <person name="Magalhaes I.L.F."/>
            <person name="Oliveira U."/>
            <person name="Santos F.R."/>
            <person name="Vidigal T.H.D.A."/>
            <person name="Brescovit A.D."/>
            <person name="Santos A.J."/>
        </authorList>
    </citation>
    <scope>NUCLEOTIDE SEQUENCE</scope>
    <source>
        <tissue evidence="1">Shoot tissue taken approximately 20 cm above the soil surface</tissue>
    </source>
</reference>
<reference evidence="1" key="2">
    <citation type="journal article" date="2015" name="Data Brief">
        <title>Shoot transcriptome of the giant reed, Arundo donax.</title>
        <authorList>
            <person name="Barrero R.A."/>
            <person name="Guerrero F.D."/>
            <person name="Moolhuijzen P."/>
            <person name="Goolsby J.A."/>
            <person name="Tidwell J."/>
            <person name="Bellgard S.E."/>
            <person name="Bellgard M.I."/>
        </authorList>
    </citation>
    <scope>NUCLEOTIDE SEQUENCE</scope>
    <source>
        <tissue evidence="1">Shoot tissue taken approximately 20 cm above the soil surface</tissue>
    </source>
</reference>
<accession>A0A0A9GBN4</accession>
<name>A0A0A9GBN4_ARUDO</name>
<dbReference type="AlphaFoldDB" id="A0A0A9GBN4"/>
<organism evidence="1">
    <name type="scientific">Arundo donax</name>
    <name type="common">Giant reed</name>
    <name type="synonym">Donax arundinaceus</name>
    <dbReference type="NCBI Taxonomy" id="35708"/>
    <lineage>
        <taxon>Eukaryota</taxon>
        <taxon>Viridiplantae</taxon>
        <taxon>Streptophyta</taxon>
        <taxon>Embryophyta</taxon>
        <taxon>Tracheophyta</taxon>
        <taxon>Spermatophyta</taxon>
        <taxon>Magnoliopsida</taxon>
        <taxon>Liliopsida</taxon>
        <taxon>Poales</taxon>
        <taxon>Poaceae</taxon>
        <taxon>PACMAD clade</taxon>
        <taxon>Arundinoideae</taxon>
        <taxon>Arundineae</taxon>
        <taxon>Arundo</taxon>
    </lineage>
</organism>
<dbReference type="EMBL" id="GBRH01177940">
    <property type="protein sequence ID" value="JAE19956.1"/>
    <property type="molecule type" value="Transcribed_RNA"/>
</dbReference>
<evidence type="ECO:0000313" key="1">
    <source>
        <dbReference type="EMBL" id="JAE19956.1"/>
    </source>
</evidence>
<sequence length="30" mass="3418">MTILSHGWPFGMIQLAKKTSNTFSWQQAAH</sequence>